<dbReference type="InterPro" id="IPR009000">
    <property type="entry name" value="Transl_B-barrel_sf"/>
</dbReference>
<dbReference type="NCBIfam" id="TIGR00475">
    <property type="entry name" value="selB"/>
    <property type="match status" value="1"/>
</dbReference>
<comment type="caution">
    <text evidence="7">The sequence shown here is derived from an EMBL/GenBank/DDBJ whole genome shotgun (WGS) entry which is preliminary data.</text>
</comment>
<reference evidence="7 8" key="1">
    <citation type="submission" date="2024-02" db="EMBL/GenBank/DDBJ databases">
        <title>Expansion and revision of Xanthobacter and proposal of Roseixanthobacter gen. nov.</title>
        <authorList>
            <person name="Soltysiak M.P.M."/>
            <person name="Jalihal A."/>
            <person name="Ory A."/>
            <person name="Chrisophersen C."/>
            <person name="Lee A.D."/>
            <person name="Boulton J."/>
            <person name="Springer M."/>
        </authorList>
    </citation>
    <scope>NUCLEOTIDE SEQUENCE [LARGE SCALE GENOMIC DNA]</scope>
    <source>
        <strain evidence="7 8">CB5</strain>
    </source>
</reference>
<keyword evidence="7" id="KW-0251">Elongation factor</keyword>
<evidence type="ECO:0000313" key="7">
    <source>
        <dbReference type="EMBL" id="MFG1255319.1"/>
    </source>
</evidence>
<dbReference type="SUPFAM" id="SSF50465">
    <property type="entry name" value="EF-Tu/eEF-1alpha/eIF2-gamma C-terminal domain"/>
    <property type="match status" value="1"/>
</dbReference>
<evidence type="ECO:0000313" key="8">
    <source>
        <dbReference type="Proteomes" id="UP001604043"/>
    </source>
</evidence>
<dbReference type="Pfam" id="PF25461">
    <property type="entry name" value="Beta-barrel_SelB"/>
    <property type="match status" value="1"/>
</dbReference>
<dbReference type="InterPro" id="IPR015191">
    <property type="entry name" value="SelB_WHD4"/>
</dbReference>
<dbReference type="GO" id="GO:0003746">
    <property type="term" value="F:translation elongation factor activity"/>
    <property type="evidence" value="ECO:0007669"/>
    <property type="project" value="UniProtKB-KW"/>
</dbReference>
<feature type="domain" description="Tr-type G" evidence="6">
    <location>
        <begin position="1"/>
        <end position="168"/>
    </location>
</feature>
<dbReference type="PROSITE" id="PS00301">
    <property type="entry name" value="G_TR_1"/>
    <property type="match status" value="1"/>
</dbReference>
<dbReference type="InterPro" id="IPR000795">
    <property type="entry name" value="T_Tr_GTP-bd_dom"/>
</dbReference>
<dbReference type="PANTHER" id="PTHR43721">
    <property type="entry name" value="ELONGATION FACTOR TU-RELATED"/>
    <property type="match status" value="1"/>
</dbReference>
<dbReference type="EMBL" id="JBAFUR010000010">
    <property type="protein sequence ID" value="MFG1255319.1"/>
    <property type="molecule type" value="Genomic_DNA"/>
</dbReference>
<dbReference type="InterPro" id="IPR050055">
    <property type="entry name" value="EF-Tu_GTPase"/>
</dbReference>
<proteinExistence type="predicted"/>
<evidence type="ECO:0000259" key="6">
    <source>
        <dbReference type="PROSITE" id="PS51722"/>
    </source>
</evidence>
<evidence type="ECO:0000256" key="1">
    <source>
        <dbReference type="ARBA" id="ARBA00004496"/>
    </source>
</evidence>
<dbReference type="InterPro" id="IPR027417">
    <property type="entry name" value="P-loop_NTPase"/>
</dbReference>
<dbReference type="InterPro" id="IPR004535">
    <property type="entry name" value="Transl_elong_SelB"/>
</dbReference>
<dbReference type="InterPro" id="IPR031157">
    <property type="entry name" value="G_TR_CS"/>
</dbReference>
<keyword evidence="3" id="KW-0547">Nucleotide-binding</keyword>
<dbReference type="Gene3D" id="2.40.30.10">
    <property type="entry name" value="Translation factors"/>
    <property type="match status" value="1"/>
</dbReference>
<dbReference type="InterPro" id="IPR036390">
    <property type="entry name" value="WH_DNA-bd_sf"/>
</dbReference>
<dbReference type="Gene3D" id="1.10.10.10">
    <property type="entry name" value="Winged helix-like DNA-binding domain superfamily/Winged helix DNA-binding domain"/>
    <property type="match status" value="1"/>
</dbReference>
<dbReference type="RefSeq" id="WP_394010241.1">
    <property type="nucleotide sequence ID" value="NZ_JBAFUR010000010.1"/>
</dbReference>
<keyword evidence="4" id="KW-0648">Protein biosynthesis</keyword>
<dbReference type="CDD" id="cd04171">
    <property type="entry name" value="SelB"/>
    <property type="match status" value="1"/>
</dbReference>
<dbReference type="InterPro" id="IPR036388">
    <property type="entry name" value="WH-like_DNA-bd_sf"/>
</dbReference>
<evidence type="ECO:0000256" key="5">
    <source>
        <dbReference type="ARBA" id="ARBA00023134"/>
    </source>
</evidence>
<keyword evidence="5" id="KW-0342">GTP-binding</keyword>
<dbReference type="Gene3D" id="3.40.50.300">
    <property type="entry name" value="P-loop containing nucleotide triphosphate hydrolases"/>
    <property type="match status" value="1"/>
</dbReference>
<dbReference type="InterPro" id="IPR009001">
    <property type="entry name" value="Transl_elong_EF1A/Init_IF2_C"/>
</dbReference>
<organism evidence="7 8">
    <name type="scientific">Xanthobacter aminoxidans</name>
    <dbReference type="NCBI Taxonomy" id="186280"/>
    <lineage>
        <taxon>Bacteria</taxon>
        <taxon>Pseudomonadati</taxon>
        <taxon>Pseudomonadota</taxon>
        <taxon>Alphaproteobacteria</taxon>
        <taxon>Hyphomicrobiales</taxon>
        <taxon>Xanthobacteraceae</taxon>
        <taxon>Xanthobacter</taxon>
    </lineage>
</organism>
<keyword evidence="8" id="KW-1185">Reference proteome</keyword>
<dbReference type="Pfam" id="PF09106">
    <property type="entry name" value="WHD_2nd_SelB"/>
    <property type="match status" value="1"/>
</dbReference>
<dbReference type="SUPFAM" id="SSF50447">
    <property type="entry name" value="Translation proteins"/>
    <property type="match status" value="1"/>
</dbReference>
<dbReference type="InterPro" id="IPR015190">
    <property type="entry name" value="Elong_fac_SelB-wing-hlx_typ-2"/>
</dbReference>
<keyword evidence="2" id="KW-0963">Cytoplasm</keyword>
<dbReference type="CDD" id="cd15491">
    <property type="entry name" value="selB_III"/>
    <property type="match status" value="1"/>
</dbReference>
<dbReference type="PROSITE" id="PS51722">
    <property type="entry name" value="G_TR_2"/>
    <property type="match status" value="1"/>
</dbReference>
<dbReference type="SUPFAM" id="SSF46785">
    <property type="entry name" value="Winged helix' DNA-binding domain"/>
    <property type="match status" value="2"/>
</dbReference>
<evidence type="ECO:0000256" key="4">
    <source>
        <dbReference type="ARBA" id="ARBA00022917"/>
    </source>
</evidence>
<name>A0ABW6ZP14_9HYPH</name>
<dbReference type="Pfam" id="PF09107">
    <property type="entry name" value="WHD_3rd_SelB"/>
    <property type="match status" value="1"/>
</dbReference>
<dbReference type="NCBIfam" id="TIGR00231">
    <property type="entry name" value="small_GTP"/>
    <property type="match status" value="1"/>
</dbReference>
<protein>
    <submittedName>
        <fullName evidence="7">Selenocysteine-specific translation elongation factor</fullName>
    </submittedName>
</protein>
<dbReference type="Gene3D" id="1.10.10.2770">
    <property type="match status" value="1"/>
</dbReference>
<dbReference type="Proteomes" id="UP001604043">
    <property type="component" value="Unassembled WGS sequence"/>
</dbReference>
<dbReference type="Pfam" id="PF00009">
    <property type="entry name" value="GTP_EFTU"/>
    <property type="match status" value="1"/>
</dbReference>
<dbReference type="SUPFAM" id="SSF52540">
    <property type="entry name" value="P-loop containing nucleoside triphosphate hydrolases"/>
    <property type="match status" value="1"/>
</dbReference>
<dbReference type="PANTHER" id="PTHR43721:SF22">
    <property type="entry name" value="ELONGATION FACTOR TU, MITOCHONDRIAL"/>
    <property type="match status" value="1"/>
</dbReference>
<comment type="subcellular location">
    <subcellularLocation>
        <location evidence="1">Cytoplasm</location>
    </subcellularLocation>
</comment>
<dbReference type="InterPro" id="IPR005225">
    <property type="entry name" value="Small_GTP-bd"/>
</dbReference>
<gene>
    <name evidence="7" type="primary">selB</name>
    <name evidence="7" type="ORF">V5F30_24120</name>
</gene>
<dbReference type="InterPro" id="IPR057335">
    <property type="entry name" value="Beta-barrel_SelB"/>
</dbReference>
<evidence type="ECO:0000256" key="3">
    <source>
        <dbReference type="ARBA" id="ARBA00022741"/>
    </source>
</evidence>
<evidence type="ECO:0000256" key="2">
    <source>
        <dbReference type="ARBA" id="ARBA00022490"/>
    </source>
</evidence>
<sequence>MIIGLAGHIDHGKTALVRALTGVDTDRLKEEKARGITIDLGFAYTDFQDGRTIGFVDVPGHERLVHTMIAGACGIDSVLLVVAVDDGIMPQTREHFDIMRFLGVRRGVFALTKADLADATRRQQVIEEIRSLQASFSPQMEIVPVSVETGEGLTDLRAALGRLAAPSRDACSDRRLRFSVDRSFTLAGIGTVVSGFVASGNVRGGDEVCLASGLEARVRSIQMAGRPVPVAGPGERCALNLTGRRIRKDAIERGDWVLAPTAAWTSDRADIELCLAHHPGLMIKAWSPVLAHHGAAQIPGHLVPIERDELRAGESGLVQVVLDRPAPLRHGDHIVLRDAGCSRTIGGGTIVDPRAPRRGRRTIRRLAQLAAMRPADEAEALAALSRIAPGLVDLSAFAEDRDLPIEEAQDAARIADLAVLEADGRTFAIAPAADAILRAAVLAQLHAFHALEPTKSGLSLDGLRRGLREPLSRSALLSLLRAWSVEGHVLVERGEVRLPHHSTGLSETDSKIWSKTCHLLEIEPIPARLADIARTTGLHEAQVRQVFKRMARAGALVEAAPDHFLPRATLVRMAEAAVSLSHRGQGFTVAEFRDTVGVGRNLAVAVLELFDRKRFTARSGDSRRALRDSCTLFAGAGS</sequence>
<accession>A0ABW6ZP14</accession>